<dbReference type="EMBL" id="CP000804">
    <property type="protein sequence ID" value="ABU59250.1"/>
    <property type="molecule type" value="Genomic_DNA"/>
</dbReference>
<dbReference type="CDD" id="cd17541">
    <property type="entry name" value="REC_CheB-like"/>
    <property type="match status" value="1"/>
</dbReference>
<feature type="modified residue" description="4-aspartylphosphate" evidence="5 7">
    <location>
        <position position="60"/>
    </location>
</feature>
<dbReference type="NCBIfam" id="NF001965">
    <property type="entry name" value="PRK00742.1"/>
    <property type="match status" value="1"/>
</dbReference>
<keyword evidence="11" id="KW-1185">Reference proteome</keyword>
<dbReference type="GO" id="GO:0005737">
    <property type="term" value="C:cytoplasm"/>
    <property type="evidence" value="ECO:0007669"/>
    <property type="project" value="UniProtKB-SubCell"/>
</dbReference>
<keyword evidence="1 5" id="KW-0963">Cytoplasm</keyword>
<dbReference type="PROSITE" id="PS50122">
    <property type="entry name" value="CHEB"/>
    <property type="match status" value="1"/>
</dbReference>
<evidence type="ECO:0000259" key="9">
    <source>
        <dbReference type="PROSITE" id="PS50122"/>
    </source>
</evidence>
<comment type="domain">
    <text evidence="5">Contains a C-terminal catalytic domain, and an N-terminal region which modulates catalytic activity.</text>
</comment>
<dbReference type="OrthoDB" id="9793421at2"/>
<evidence type="ECO:0000256" key="7">
    <source>
        <dbReference type="PROSITE-ProRule" id="PRU00169"/>
    </source>
</evidence>
<accession>A7NNV6</accession>
<dbReference type="Pfam" id="PF01339">
    <property type="entry name" value="CheB_methylest"/>
    <property type="match status" value="1"/>
</dbReference>
<dbReference type="SMART" id="SM00448">
    <property type="entry name" value="REC"/>
    <property type="match status" value="1"/>
</dbReference>
<keyword evidence="3 5" id="KW-0378">Hydrolase</keyword>
<dbReference type="AlphaFoldDB" id="A7NNV6"/>
<dbReference type="InterPro" id="IPR035909">
    <property type="entry name" value="CheB_C"/>
</dbReference>
<feature type="domain" description="Response regulatory" evidence="8">
    <location>
        <begin position="9"/>
        <end position="124"/>
    </location>
</feature>
<dbReference type="STRING" id="383372.Rcas_3196"/>
<comment type="catalytic activity">
    <reaction evidence="4 5">
        <text>[protein]-L-glutamate 5-O-methyl ester + H2O = L-glutamyl-[protein] + methanol + H(+)</text>
        <dbReference type="Rhea" id="RHEA:23236"/>
        <dbReference type="Rhea" id="RHEA-COMP:10208"/>
        <dbReference type="Rhea" id="RHEA-COMP:10311"/>
        <dbReference type="ChEBI" id="CHEBI:15377"/>
        <dbReference type="ChEBI" id="CHEBI:15378"/>
        <dbReference type="ChEBI" id="CHEBI:17790"/>
        <dbReference type="ChEBI" id="CHEBI:29973"/>
        <dbReference type="ChEBI" id="CHEBI:82795"/>
        <dbReference type="EC" id="3.1.1.61"/>
    </reaction>
</comment>
<dbReference type="GO" id="GO:0008984">
    <property type="term" value="F:protein-glutamate methylesterase activity"/>
    <property type="evidence" value="ECO:0007669"/>
    <property type="project" value="UniProtKB-UniRule"/>
</dbReference>
<comment type="function">
    <text evidence="5">Involved in chemotaxis. Part of a chemotaxis signal transduction system that modulates chemotaxis in response to various stimuli. Catalyzes the demethylation of specific methylglutamate residues introduced into the chemoreceptors (methyl-accepting chemotaxis proteins or MCP) by CheR. Also mediates the irreversible deamidation of specific glutamine residues to glutamic acid.</text>
</comment>
<reference evidence="10 11" key="1">
    <citation type="submission" date="2007-08" db="EMBL/GenBank/DDBJ databases">
        <title>Complete sequence of Roseiflexus castenholzii DSM 13941.</title>
        <authorList>
            <consortium name="US DOE Joint Genome Institute"/>
            <person name="Copeland A."/>
            <person name="Lucas S."/>
            <person name="Lapidus A."/>
            <person name="Barry K."/>
            <person name="Glavina del Rio T."/>
            <person name="Dalin E."/>
            <person name="Tice H."/>
            <person name="Pitluck S."/>
            <person name="Thompson L.S."/>
            <person name="Brettin T."/>
            <person name="Bruce D."/>
            <person name="Detter J.C."/>
            <person name="Han C."/>
            <person name="Tapia R."/>
            <person name="Schmutz J."/>
            <person name="Larimer F."/>
            <person name="Land M."/>
            <person name="Hauser L."/>
            <person name="Kyrpides N."/>
            <person name="Mikhailova N."/>
            <person name="Bryant D.A."/>
            <person name="Hanada S."/>
            <person name="Tsukatani Y."/>
            <person name="Richardson P."/>
        </authorList>
    </citation>
    <scope>NUCLEOTIDE SEQUENCE [LARGE SCALE GENOMIC DNA]</scope>
    <source>
        <strain evidence="11">DSM 13941 / HLO8</strain>
    </source>
</reference>
<evidence type="ECO:0000313" key="11">
    <source>
        <dbReference type="Proteomes" id="UP000000263"/>
    </source>
</evidence>
<dbReference type="KEGG" id="rca:Rcas_3196"/>
<evidence type="ECO:0000256" key="2">
    <source>
        <dbReference type="ARBA" id="ARBA00022500"/>
    </source>
</evidence>
<organism evidence="10 11">
    <name type="scientific">Roseiflexus castenholzii (strain DSM 13941 / HLO8)</name>
    <dbReference type="NCBI Taxonomy" id="383372"/>
    <lineage>
        <taxon>Bacteria</taxon>
        <taxon>Bacillati</taxon>
        <taxon>Chloroflexota</taxon>
        <taxon>Chloroflexia</taxon>
        <taxon>Chloroflexales</taxon>
        <taxon>Roseiflexineae</taxon>
        <taxon>Roseiflexaceae</taxon>
        <taxon>Roseiflexus</taxon>
    </lineage>
</organism>
<dbReference type="Pfam" id="PF00072">
    <property type="entry name" value="Response_reg"/>
    <property type="match status" value="1"/>
</dbReference>
<proteinExistence type="inferred from homology"/>
<evidence type="ECO:0000259" key="8">
    <source>
        <dbReference type="PROSITE" id="PS50110"/>
    </source>
</evidence>
<feature type="active site" evidence="5 6">
    <location>
        <position position="169"/>
    </location>
</feature>
<dbReference type="Gene3D" id="3.40.50.180">
    <property type="entry name" value="Methylesterase CheB, C-terminal domain"/>
    <property type="match status" value="1"/>
</dbReference>
<comment type="similarity">
    <text evidence="5">Belongs to the CheB family.</text>
</comment>
<dbReference type="CDD" id="cd16432">
    <property type="entry name" value="CheB_Rec"/>
    <property type="match status" value="1"/>
</dbReference>
<evidence type="ECO:0000256" key="3">
    <source>
        <dbReference type="ARBA" id="ARBA00022801"/>
    </source>
</evidence>
<dbReference type="InterPro" id="IPR011006">
    <property type="entry name" value="CheY-like_superfamily"/>
</dbReference>
<sequence length="346" mass="36483">MSSEPSPIRVLLVEDSPGQRALLIHLLHASGAFTVVGVASNGRQAVQEASRLRPDVIAMDIHLPLMDGYEATREIMRRCPTPIVMISASAGEKKSIDALAAGALTVIRKPGGRHADPADSENFLKTLRLMAGVRVVTRFAPRALPPSTTQAQPVSAPVGGAQVLAIAASTGGPAAVQTILSELGRGFPLPILLVQHIARDFVPALQDWLQRTTPLPIRIAAHGERLAPGCVYLPPDGFHLLAGGRGVVDLRPTHPDDRYCPSADLLFRSVAQAYGARAIGVILTGMGDDGARGLKELRERGAVTIAQDEASCVVYGMPRSAVESGAVTREAPLDQIASSIRTLVAV</sequence>
<dbReference type="PIRSF" id="PIRSF000876">
    <property type="entry name" value="RR_chemtxs_CheB"/>
    <property type="match status" value="1"/>
</dbReference>
<dbReference type="HOGENOM" id="CLU_000445_51_0_0"/>
<dbReference type="GO" id="GO:0000156">
    <property type="term" value="F:phosphorelay response regulator activity"/>
    <property type="evidence" value="ECO:0007669"/>
    <property type="project" value="InterPro"/>
</dbReference>
<dbReference type="Proteomes" id="UP000000263">
    <property type="component" value="Chromosome"/>
</dbReference>
<dbReference type="PANTHER" id="PTHR42872:SF6">
    <property type="entry name" value="PROTEIN-GLUTAMATE METHYLESTERASE_PROTEIN-GLUTAMINE GLUTAMINASE"/>
    <property type="match status" value="1"/>
</dbReference>
<dbReference type="RefSeq" id="WP_012121674.1">
    <property type="nucleotide sequence ID" value="NC_009767.1"/>
</dbReference>
<evidence type="ECO:0000256" key="6">
    <source>
        <dbReference type="PROSITE-ProRule" id="PRU00050"/>
    </source>
</evidence>
<dbReference type="SUPFAM" id="SSF52172">
    <property type="entry name" value="CheY-like"/>
    <property type="match status" value="1"/>
</dbReference>
<dbReference type="Gene3D" id="3.40.50.2300">
    <property type="match status" value="1"/>
</dbReference>
<dbReference type="SUPFAM" id="SSF52738">
    <property type="entry name" value="Methylesterase CheB, C-terminal domain"/>
    <property type="match status" value="1"/>
</dbReference>
<feature type="active site" evidence="5 6">
    <location>
        <position position="196"/>
    </location>
</feature>
<dbReference type="GO" id="GO:0006935">
    <property type="term" value="P:chemotaxis"/>
    <property type="evidence" value="ECO:0007669"/>
    <property type="project" value="UniProtKB-UniRule"/>
</dbReference>
<evidence type="ECO:0000256" key="5">
    <source>
        <dbReference type="HAMAP-Rule" id="MF_00099"/>
    </source>
</evidence>
<dbReference type="eggNOG" id="COG2201">
    <property type="taxonomic scope" value="Bacteria"/>
</dbReference>
<evidence type="ECO:0000256" key="4">
    <source>
        <dbReference type="ARBA" id="ARBA00048267"/>
    </source>
</evidence>
<name>A7NNV6_ROSCS</name>
<dbReference type="InterPro" id="IPR008248">
    <property type="entry name" value="CheB-like"/>
</dbReference>
<dbReference type="EC" id="3.1.1.61" evidence="5"/>
<dbReference type="InterPro" id="IPR000673">
    <property type="entry name" value="Sig_transdc_resp-reg_Me-estase"/>
</dbReference>
<protein>
    <recommendedName>
        <fullName evidence="5">Protein-glutamate methylesterase/protein-glutamine glutaminase</fullName>
        <ecNumber evidence="5">3.1.1.61</ecNumber>
        <ecNumber evidence="5">3.5.1.44</ecNumber>
    </recommendedName>
</protein>
<comment type="catalytic activity">
    <reaction evidence="5">
        <text>L-glutaminyl-[protein] + H2O = L-glutamyl-[protein] + NH4(+)</text>
        <dbReference type="Rhea" id="RHEA:16441"/>
        <dbReference type="Rhea" id="RHEA-COMP:10207"/>
        <dbReference type="Rhea" id="RHEA-COMP:10208"/>
        <dbReference type="ChEBI" id="CHEBI:15377"/>
        <dbReference type="ChEBI" id="CHEBI:28938"/>
        <dbReference type="ChEBI" id="CHEBI:29973"/>
        <dbReference type="ChEBI" id="CHEBI:30011"/>
        <dbReference type="EC" id="3.5.1.44"/>
    </reaction>
</comment>
<comment type="subcellular location">
    <subcellularLocation>
        <location evidence="5">Cytoplasm</location>
    </subcellularLocation>
</comment>
<dbReference type="PROSITE" id="PS50110">
    <property type="entry name" value="RESPONSE_REGULATORY"/>
    <property type="match status" value="1"/>
</dbReference>
<evidence type="ECO:0000256" key="1">
    <source>
        <dbReference type="ARBA" id="ARBA00022490"/>
    </source>
</evidence>
<comment type="PTM">
    <text evidence="5">Phosphorylated by CheA. Phosphorylation of the N-terminal regulatory domain activates the methylesterase activity.</text>
</comment>
<feature type="domain" description="CheB-type methylesterase" evidence="9">
    <location>
        <begin position="157"/>
        <end position="346"/>
    </location>
</feature>
<keyword evidence="2 5" id="KW-0145">Chemotaxis</keyword>
<dbReference type="EC" id="3.5.1.44" evidence="5"/>
<keyword evidence="5 7" id="KW-0597">Phosphoprotein</keyword>
<dbReference type="InterPro" id="IPR001789">
    <property type="entry name" value="Sig_transdc_resp-reg_receiver"/>
</dbReference>
<dbReference type="PANTHER" id="PTHR42872">
    <property type="entry name" value="PROTEIN-GLUTAMATE METHYLESTERASE/PROTEIN-GLUTAMINE GLUTAMINASE"/>
    <property type="match status" value="1"/>
</dbReference>
<dbReference type="HAMAP" id="MF_00099">
    <property type="entry name" value="CheB_chemtxs"/>
    <property type="match status" value="1"/>
</dbReference>
<evidence type="ECO:0000313" key="10">
    <source>
        <dbReference type="EMBL" id="ABU59250.1"/>
    </source>
</evidence>
<feature type="active site" evidence="5 6">
    <location>
        <position position="289"/>
    </location>
</feature>
<gene>
    <name evidence="5" type="primary">cheB</name>
    <name evidence="10" type="ordered locus">Rcas_3196</name>
</gene>
<dbReference type="GO" id="GO:0050568">
    <property type="term" value="F:protein-glutamine glutaminase activity"/>
    <property type="evidence" value="ECO:0007669"/>
    <property type="project" value="UniProtKB-UniRule"/>
</dbReference>